<name>A0A2D0N9H8_FLAN2</name>
<dbReference type="AlphaFoldDB" id="A0A2D0N9H8"/>
<gene>
    <name evidence="2" type="ORF">CRP01_20015</name>
</gene>
<evidence type="ECO:0000256" key="1">
    <source>
        <dbReference type="SAM" id="Phobius"/>
    </source>
</evidence>
<dbReference type="RefSeq" id="WP_099151858.1">
    <property type="nucleotide sequence ID" value="NZ_PDUD01000024.1"/>
</dbReference>
<evidence type="ECO:0000313" key="2">
    <source>
        <dbReference type="EMBL" id="PHN04799.1"/>
    </source>
</evidence>
<evidence type="ECO:0000313" key="3">
    <source>
        <dbReference type="Proteomes" id="UP000223913"/>
    </source>
</evidence>
<dbReference type="EMBL" id="PDUD01000024">
    <property type="protein sequence ID" value="PHN04799.1"/>
    <property type="molecule type" value="Genomic_DNA"/>
</dbReference>
<protein>
    <submittedName>
        <fullName evidence="2">Uncharacterized protein</fullName>
    </submittedName>
</protein>
<keyword evidence="3" id="KW-1185">Reference proteome</keyword>
<dbReference type="Proteomes" id="UP000223913">
    <property type="component" value="Unassembled WGS sequence"/>
</dbReference>
<keyword evidence="1" id="KW-0472">Membrane</keyword>
<sequence>MHLQLACPNCATSIKAENINITSLVAKCHHCNSVFNFSNNLEVASRNRPEIMLPPGFEAYTTLSSLDIEFSWRQSSKGLGFFIFFALFWNGILSIFVVTALLTGELQILLFTSVHLLVGISLIYYILTVLMNKTYVLVSQREILIEHRPLRLPFYPNRSISAMDLDQLYISKYVSSRTNGRPNHAFSVIARLRTGSEITLIKGLRQPEQATFIEQQIEKFLHIEDRAMEGEYGVSI</sequence>
<feature type="transmembrane region" description="Helical" evidence="1">
    <location>
        <begin position="108"/>
        <end position="131"/>
    </location>
</feature>
<reference evidence="2 3" key="1">
    <citation type="submission" date="2017-10" db="EMBL/GenBank/DDBJ databases">
        <title>The draft genome sequence of Lewinella nigricans NBRC 102662.</title>
        <authorList>
            <person name="Wang K."/>
        </authorList>
    </citation>
    <scope>NUCLEOTIDE SEQUENCE [LARGE SCALE GENOMIC DNA]</scope>
    <source>
        <strain evidence="2 3">NBRC 102662</strain>
    </source>
</reference>
<feature type="transmembrane region" description="Helical" evidence="1">
    <location>
        <begin position="79"/>
        <end position="102"/>
    </location>
</feature>
<comment type="caution">
    <text evidence="2">The sequence shown here is derived from an EMBL/GenBank/DDBJ whole genome shotgun (WGS) entry which is preliminary data.</text>
</comment>
<keyword evidence="1" id="KW-1133">Transmembrane helix</keyword>
<accession>A0A2D0N9H8</accession>
<organism evidence="2 3">
    <name type="scientific">Flavilitoribacter nigricans (strain ATCC 23147 / DSM 23189 / NBRC 102662 / NCIMB 1420 / SS-2)</name>
    <name type="common">Lewinella nigricans</name>
    <dbReference type="NCBI Taxonomy" id="1122177"/>
    <lineage>
        <taxon>Bacteria</taxon>
        <taxon>Pseudomonadati</taxon>
        <taxon>Bacteroidota</taxon>
        <taxon>Saprospiria</taxon>
        <taxon>Saprospirales</taxon>
        <taxon>Lewinellaceae</taxon>
        <taxon>Flavilitoribacter</taxon>
    </lineage>
</organism>
<keyword evidence="1" id="KW-0812">Transmembrane</keyword>
<proteinExistence type="predicted"/>
<dbReference type="OrthoDB" id="1493071at2"/>